<dbReference type="EMBL" id="SODV01000001">
    <property type="protein sequence ID" value="TDX02326.1"/>
    <property type="molecule type" value="Genomic_DNA"/>
</dbReference>
<dbReference type="Proteomes" id="UP000294498">
    <property type="component" value="Unassembled WGS sequence"/>
</dbReference>
<reference evidence="1 2" key="1">
    <citation type="submission" date="2019-03" db="EMBL/GenBank/DDBJ databases">
        <title>Genomic Encyclopedia of Type Strains, Phase IV (KMG-IV): sequencing the most valuable type-strain genomes for metagenomic binning, comparative biology and taxonomic classification.</title>
        <authorList>
            <person name="Goeker M."/>
        </authorList>
    </citation>
    <scope>NUCLEOTIDE SEQUENCE [LARGE SCALE GENOMIC DNA]</scope>
    <source>
        <strain evidence="1 2">DSM 100059</strain>
    </source>
</reference>
<protein>
    <submittedName>
        <fullName evidence="1">Uncharacterized protein</fullName>
    </submittedName>
</protein>
<dbReference type="PROSITE" id="PS51257">
    <property type="entry name" value="PROKAR_LIPOPROTEIN"/>
    <property type="match status" value="1"/>
</dbReference>
<comment type="caution">
    <text evidence="1">The sequence shown here is derived from an EMBL/GenBank/DDBJ whole genome shotgun (WGS) entry which is preliminary data.</text>
</comment>
<accession>A0A4R8DW80</accession>
<evidence type="ECO:0000313" key="1">
    <source>
        <dbReference type="EMBL" id="TDX02326.1"/>
    </source>
</evidence>
<sequence length="173" mass="18642">MKWSLLPLMLLIALASCKKKSNDTLVTFSVNGTPCSFSGDGGNAAYVAYTSGTIDSYLFTFNGSHGDNLSFAFYSVVGFQPVTGWATDSLIPGNEYQERSTYYSTPAQLLSVEVTPTATWHIYLTITKNDGKTLDGTFSGLIVGEDALANDKSVTDSISNGVFKNIPISRTFD</sequence>
<dbReference type="AlphaFoldDB" id="A0A4R8DW80"/>
<proteinExistence type="predicted"/>
<evidence type="ECO:0000313" key="2">
    <source>
        <dbReference type="Proteomes" id="UP000294498"/>
    </source>
</evidence>
<organism evidence="1 2">
    <name type="scientific">Dinghuibacter silviterrae</name>
    <dbReference type="NCBI Taxonomy" id="1539049"/>
    <lineage>
        <taxon>Bacteria</taxon>
        <taxon>Pseudomonadati</taxon>
        <taxon>Bacteroidota</taxon>
        <taxon>Chitinophagia</taxon>
        <taxon>Chitinophagales</taxon>
        <taxon>Chitinophagaceae</taxon>
        <taxon>Dinghuibacter</taxon>
    </lineage>
</organism>
<dbReference type="RefSeq" id="WP_133994943.1">
    <property type="nucleotide sequence ID" value="NZ_SODV01000001.1"/>
</dbReference>
<name>A0A4R8DW80_9BACT</name>
<keyword evidence="2" id="KW-1185">Reference proteome</keyword>
<gene>
    <name evidence="1" type="ORF">EDB95_3382</name>
</gene>